<accession>A0A401TIB6</accession>
<evidence type="ECO:0000256" key="1">
    <source>
        <dbReference type="SAM" id="MobiDB-lite"/>
    </source>
</evidence>
<evidence type="ECO:0000313" key="2">
    <source>
        <dbReference type="EMBL" id="GCC42375.1"/>
    </source>
</evidence>
<reference evidence="2 3" key="1">
    <citation type="journal article" date="2018" name="Nat. Ecol. Evol.">
        <title>Shark genomes provide insights into elasmobranch evolution and the origin of vertebrates.</title>
        <authorList>
            <person name="Hara Y"/>
            <person name="Yamaguchi K"/>
            <person name="Onimaru K"/>
            <person name="Kadota M"/>
            <person name="Koyanagi M"/>
            <person name="Keeley SD"/>
            <person name="Tatsumi K"/>
            <person name="Tanaka K"/>
            <person name="Motone F"/>
            <person name="Kageyama Y"/>
            <person name="Nozu R"/>
            <person name="Adachi N"/>
            <person name="Nishimura O"/>
            <person name="Nakagawa R"/>
            <person name="Tanegashima C"/>
            <person name="Kiyatake I"/>
            <person name="Matsumoto R"/>
            <person name="Murakumo K"/>
            <person name="Nishida K"/>
            <person name="Terakita A"/>
            <person name="Kuratani S"/>
            <person name="Sato K"/>
            <person name="Hyodo S Kuraku.S."/>
        </authorList>
    </citation>
    <scope>NUCLEOTIDE SEQUENCE [LARGE SCALE GENOMIC DNA]</scope>
</reference>
<organism evidence="2 3">
    <name type="scientific">Chiloscyllium punctatum</name>
    <name type="common">Brownbanded bambooshark</name>
    <name type="synonym">Hemiscyllium punctatum</name>
    <dbReference type="NCBI Taxonomy" id="137246"/>
    <lineage>
        <taxon>Eukaryota</taxon>
        <taxon>Metazoa</taxon>
        <taxon>Chordata</taxon>
        <taxon>Craniata</taxon>
        <taxon>Vertebrata</taxon>
        <taxon>Chondrichthyes</taxon>
        <taxon>Elasmobranchii</taxon>
        <taxon>Galeomorphii</taxon>
        <taxon>Galeoidea</taxon>
        <taxon>Orectolobiformes</taxon>
        <taxon>Hemiscylliidae</taxon>
        <taxon>Chiloscyllium</taxon>
    </lineage>
</organism>
<evidence type="ECO:0000313" key="3">
    <source>
        <dbReference type="Proteomes" id="UP000287033"/>
    </source>
</evidence>
<protein>
    <submittedName>
        <fullName evidence="2">Uncharacterized protein</fullName>
    </submittedName>
</protein>
<gene>
    <name evidence="2" type="ORF">chiPu_0026285</name>
</gene>
<keyword evidence="3" id="KW-1185">Reference proteome</keyword>
<feature type="region of interest" description="Disordered" evidence="1">
    <location>
        <begin position="1"/>
        <end position="53"/>
    </location>
</feature>
<feature type="non-terminal residue" evidence="2">
    <location>
        <position position="53"/>
    </location>
</feature>
<dbReference type="Proteomes" id="UP000287033">
    <property type="component" value="Unassembled WGS sequence"/>
</dbReference>
<name>A0A401TIB6_CHIPU</name>
<proteinExistence type="predicted"/>
<sequence>MLTSSYLGRVAEEKRTASGSARPWRPRDTCGRRERARTHAVMAGSRRGQGGTG</sequence>
<comment type="caution">
    <text evidence="2">The sequence shown here is derived from an EMBL/GenBank/DDBJ whole genome shotgun (WGS) entry which is preliminary data.</text>
</comment>
<dbReference type="EMBL" id="BEZZ01076095">
    <property type="protein sequence ID" value="GCC42375.1"/>
    <property type="molecule type" value="Genomic_DNA"/>
</dbReference>
<dbReference type="AlphaFoldDB" id="A0A401TIB6"/>